<reference evidence="1 2" key="2">
    <citation type="journal article" date="2022" name="Mol. Ecol. Resour.">
        <title>The genomes of chicory, endive, great burdock and yacon provide insights into Asteraceae paleo-polyploidization history and plant inulin production.</title>
        <authorList>
            <person name="Fan W."/>
            <person name="Wang S."/>
            <person name="Wang H."/>
            <person name="Wang A."/>
            <person name="Jiang F."/>
            <person name="Liu H."/>
            <person name="Zhao H."/>
            <person name="Xu D."/>
            <person name="Zhang Y."/>
        </authorList>
    </citation>
    <scope>NUCLEOTIDE SEQUENCE [LARGE SCALE GENOMIC DNA]</scope>
    <source>
        <strain evidence="2">cv. Yunnan</strain>
        <tissue evidence="1">Leaves</tissue>
    </source>
</reference>
<protein>
    <submittedName>
        <fullName evidence="1">Uncharacterized protein</fullName>
    </submittedName>
</protein>
<keyword evidence="2" id="KW-1185">Reference proteome</keyword>
<evidence type="ECO:0000313" key="2">
    <source>
        <dbReference type="Proteomes" id="UP001056120"/>
    </source>
</evidence>
<proteinExistence type="predicted"/>
<sequence length="99" mass="11093">MALSDGKQGQGHFQDSTEVPLPRSTSSLDEEEQQLTCSNSLSDRVHRTAADVSVAVKESKIRKVTAAIDVYTEEMNFSRNTSTEEESSKLLYLEWCCFN</sequence>
<dbReference type="EMBL" id="CM042029">
    <property type="protein sequence ID" value="KAI3794642.1"/>
    <property type="molecule type" value="Genomic_DNA"/>
</dbReference>
<evidence type="ECO:0000313" key="1">
    <source>
        <dbReference type="EMBL" id="KAI3794642.1"/>
    </source>
</evidence>
<comment type="caution">
    <text evidence="1">The sequence shown here is derived from an EMBL/GenBank/DDBJ whole genome shotgun (WGS) entry which is preliminary data.</text>
</comment>
<dbReference type="Proteomes" id="UP001056120">
    <property type="component" value="Linkage Group LG12"/>
</dbReference>
<accession>A0ACB9HGC7</accession>
<organism evidence="1 2">
    <name type="scientific">Smallanthus sonchifolius</name>
    <dbReference type="NCBI Taxonomy" id="185202"/>
    <lineage>
        <taxon>Eukaryota</taxon>
        <taxon>Viridiplantae</taxon>
        <taxon>Streptophyta</taxon>
        <taxon>Embryophyta</taxon>
        <taxon>Tracheophyta</taxon>
        <taxon>Spermatophyta</taxon>
        <taxon>Magnoliopsida</taxon>
        <taxon>eudicotyledons</taxon>
        <taxon>Gunneridae</taxon>
        <taxon>Pentapetalae</taxon>
        <taxon>asterids</taxon>
        <taxon>campanulids</taxon>
        <taxon>Asterales</taxon>
        <taxon>Asteraceae</taxon>
        <taxon>Asteroideae</taxon>
        <taxon>Heliantheae alliance</taxon>
        <taxon>Millerieae</taxon>
        <taxon>Smallanthus</taxon>
    </lineage>
</organism>
<reference evidence="2" key="1">
    <citation type="journal article" date="2022" name="Mol. Ecol. Resour.">
        <title>The genomes of chicory, endive, great burdock and yacon provide insights into Asteraceae palaeo-polyploidization history and plant inulin production.</title>
        <authorList>
            <person name="Fan W."/>
            <person name="Wang S."/>
            <person name="Wang H."/>
            <person name="Wang A."/>
            <person name="Jiang F."/>
            <person name="Liu H."/>
            <person name="Zhao H."/>
            <person name="Xu D."/>
            <person name="Zhang Y."/>
        </authorList>
    </citation>
    <scope>NUCLEOTIDE SEQUENCE [LARGE SCALE GENOMIC DNA]</scope>
    <source>
        <strain evidence="2">cv. Yunnan</strain>
    </source>
</reference>
<name>A0ACB9HGC7_9ASTR</name>
<gene>
    <name evidence="1" type="ORF">L1987_37275</name>
</gene>